<feature type="domain" description="GP-PDE" evidence="1">
    <location>
        <begin position="1"/>
        <end position="222"/>
    </location>
</feature>
<dbReference type="PANTHER" id="PTHR46211">
    <property type="entry name" value="GLYCEROPHOSPHORYL DIESTER PHOSPHODIESTERASE"/>
    <property type="match status" value="1"/>
</dbReference>
<evidence type="ECO:0000313" key="3">
    <source>
        <dbReference type="Proteomes" id="UP000290932"/>
    </source>
</evidence>
<evidence type="ECO:0000313" key="2">
    <source>
        <dbReference type="EMBL" id="RXE56554.1"/>
    </source>
</evidence>
<dbReference type="GO" id="GO:0006629">
    <property type="term" value="P:lipid metabolic process"/>
    <property type="evidence" value="ECO:0007669"/>
    <property type="project" value="InterPro"/>
</dbReference>
<evidence type="ECO:0000259" key="1">
    <source>
        <dbReference type="PROSITE" id="PS51704"/>
    </source>
</evidence>
<dbReference type="Proteomes" id="UP000290932">
    <property type="component" value="Unassembled WGS sequence"/>
</dbReference>
<dbReference type="RefSeq" id="WP_128693806.1">
    <property type="nucleotide sequence ID" value="NZ_LHQS01000002.1"/>
</dbReference>
<dbReference type="InterPro" id="IPR030395">
    <property type="entry name" value="GP_PDE_dom"/>
</dbReference>
<dbReference type="PROSITE" id="PS51704">
    <property type="entry name" value="GP_PDE"/>
    <property type="match status" value="1"/>
</dbReference>
<organism evidence="2 3">
    <name type="scientific">Methanoculleus taiwanensis</name>
    <dbReference type="NCBI Taxonomy" id="1550565"/>
    <lineage>
        <taxon>Archaea</taxon>
        <taxon>Methanobacteriati</taxon>
        <taxon>Methanobacteriota</taxon>
        <taxon>Stenosarchaea group</taxon>
        <taxon>Methanomicrobia</taxon>
        <taxon>Methanomicrobiales</taxon>
        <taxon>Methanomicrobiaceae</taxon>
        <taxon>Methanoculleus</taxon>
    </lineage>
</organism>
<reference evidence="2 3" key="1">
    <citation type="journal article" date="2015" name="Int. J. Syst. Evol. Microbiol.">
        <title>Methanoculleus taiwanensis sp. nov., a methanogen isolated from deep marine sediment at the deformation front area near Taiwan.</title>
        <authorList>
            <person name="Weng C.Y."/>
            <person name="Chen S.C."/>
            <person name="Lai M.C."/>
            <person name="Wu S.Y."/>
            <person name="Lin S."/>
            <person name="Yang T.F."/>
            <person name="Chen P.C."/>
        </authorList>
    </citation>
    <scope>NUCLEOTIDE SEQUENCE [LARGE SCALE GENOMIC DNA]</scope>
    <source>
        <strain evidence="2 3">CYW4</strain>
    </source>
</reference>
<sequence>MFIVGHRGARALEPENTLAAVQRGMACADYVEIDVHLSRDGIPVVIHDATVDRTTGGTGAVRDFTIEEVQKLDAGRGERIPTLREVLDQVSGATGLIVEIKEQGIEEVVASILLENLPENLFIVSFHDRSVATAKRLLPGAGAGLIFSEERDDPVRDAVRLGADAILPRFDLLTEDLIREAHDRHLLVIPWVLNGAEDIRRAYELGADGFASDDPCRARSDLAKVRGGA</sequence>
<protein>
    <submittedName>
        <fullName evidence="2">Glycerophosphodiester phosphodiesterase</fullName>
    </submittedName>
</protein>
<name>A0A498H3R5_9EURY</name>
<dbReference type="EMBL" id="LHQS01000002">
    <property type="protein sequence ID" value="RXE56554.1"/>
    <property type="molecule type" value="Genomic_DNA"/>
</dbReference>
<comment type="caution">
    <text evidence="2">The sequence shown here is derived from an EMBL/GenBank/DDBJ whole genome shotgun (WGS) entry which is preliminary data.</text>
</comment>
<accession>A0A498H3R5</accession>
<dbReference type="SUPFAM" id="SSF51695">
    <property type="entry name" value="PLC-like phosphodiesterases"/>
    <property type="match status" value="1"/>
</dbReference>
<dbReference type="PANTHER" id="PTHR46211:SF14">
    <property type="entry name" value="GLYCEROPHOSPHODIESTER PHOSPHODIESTERASE"/>
    <property type="match status" value="1"/>
</dbReference>
<dbReference type="GO" id="GO:0008081">
    <property type="term" value="F:phosphoric diester hydrolase activity"/>
    <property type="evidence" value="ECO:0007669"/>
    <property type="project" value="InterPro"/>
</dbReference>
<keyword evidence="3" id="KW-1185">Reference proteome</keyword>
<dbReference type="AlphaFoldDB" id="A0A498H3R5"/>
<gene>
    <name evidence="2" type="ORF">ABH15_07785</name>
</gene>
<dbReference type="InterPro" id="IPR017946">
    <property type="entry name" value="PLC-like_Pdiesterase_TIM-brl"/>
</dbReference>
<dbReference type="OrthoDB" id="19020at2157"/>
<dbReference type="Pfam" id="PF03009">
    <property type="entry name" value="GDPD"/>
    <property type="match status" value="1"/>
</dbReference>
<dbReference type="Gene3D" id="3.20.20.190">
    <property type="entry name" value="Phosphatidylinositol (PI) phosphodiesterase"/>
    <property type="match status" value="1"/>
</dbReference>
<proteinExistence type="predicted"/>